<dbReference type="RefSeq" id="WP_094456978.1">
    <property type="nucleotide sequence ID" value="NZ_NOXU01000030.1"/>
</dbReference>
<reference evidence="3 4" key="1">
    <citation type="submission" date="2017-07" db="EMBL/GenBank/DDBJ databases">
        <title>Niveispirillum cyanobacteriorum sp. nov., isolated from cyanobacterial aggregates in a eutrophic lake.</title>
        <authorList>
            <person name="Cai H."/>
        </authorList>
    </citation>
    <scope>NUCLEOTIDE SEQUENCE [LARGE SCALE GENOMIC DNA]</scope>
    <source>
        <strain evidence="4">TH1-14</strain>
    </source>
</reference>
<dbReference type="SMART" id="SM01259">
    <property type="entry name" value="LAB_N"/>
    <property type="match status" value="1"/>
</dbReference>
<dbReference type="GO" id="GO:0016020">
    <property type="term" value="C:membrane"/>
    <property type="evidence" value="ECO:0007669"/>
    <property type="project" value="GOC"/>
</dbReference>
<dbReference type="InterPro" id="IPR011499">
    <property type="entry name" value="Lipid_A_biosynth_N"/>
</dbReference>
<comment type="caution">
    <text evidence="3">The sequence shown here is derived from an EMBL/GenBank/DDBJ whole genome shotgun (WGS) entry which is preliminary data.</text>
</comment>
<dbReference type="AlphaFoldDB" id="A0A255YXY2"/>
<dbReference type="Proteomes" id="UP000216998">
    <property type="component" value="Unassembled WGS sequence"/>
</dbReference>
<dbReference type="EMBL" id="NOXU01000030">
    <property type="protein sequence ID" value="OYQ33535.1"/>
    <property type="molecule type" value="Genomic_DNA"/>
</dbReference>
<dbReference type="GO" id="GO:0008915">
    <property type="term" value="F:lipid-A-disaccharide synthase activity"/>
    <property type="evidence" value="ECO:0007669"/>
    <property type="project" value="InterPro"/>
</dbReference>
<keyword evidence="4" id="KW-1185">Reference proteome</keyword>
<evidence type="ECO:0000313" key="4">
    <source>
        <dbReference type="Proteomes" id="UP000216998"/>
    </source>
</evidence>
<dbReference type="Pfam" id="PF07578">
    <property type="entry name" value="LAB_N"/>
    <property type="match status" value="1"/>
</dbReference>
<proteinExistence type="predicted"/>
<keyword evidence="1" id="KW-1133">Transmembrane helix</keyword>
<protein>
    <submittedName>
        <fullName evidence="3">Lipid-A-disaccharide synthase</fullName>
    </submittedName>
</protein>
<accession>A0A255YXY2</accession>
<dbReference type="GO" id="GO:0009245">
    <property type="term" value="P:lipid A biosynthetic process"/>
    <property type="evidence" value="ECO:0007669"/>
    <property type="project" value="InterPro"/>
</dbReference>
<feature type="transmembrane region" description="Helical" evidence="1">
    <location>
        <begin position="52"/>
        <end position="71"/>
    </location>
</feature>
<dbReference type="OrthoDB" id="9793186at2"/>
<gene>
    <name evidence="3" type="ORF">CHU95_14175</name>
</gene>
<organism evidence="3 4">
    <name type="scientific">Niveispirillum lacus</name>
    <dbReference type="NCBI Taxonomy" id="1981099"/>
    <lineage>
        <taxon>Bacteria</taxon>
        <taxon>Pseudomonadati</taxon>
        <taxon>Pseudomonadota</taxon>
        <taxon>Alphaproteobacteria</taxon>
        <taxon>Rhodospirillales</taxon>
        <taxon>Azospirillaceae</taxon>
        <taxon>Niveispirillum</taxon>
    </lineage>
</organism>
<evidence type="ECO:0000313" key="3">
    <source>
        <dbReference type="EMBL" id="OYQ33535.1"/>
    </source>
</evidence>
<evidence type="ECO:0000256" key="1">
    <source>
        <dbReference type="SAM" id="Phobius"/>
    </source>
</evidence>
<keyword evidence="1" id="KW-0472">Membrane</keyword>
<dbReference type="Gene3D" id="1.20.1280.290">
    <property type="match status" value="1"/>
</dbReference>
<sequence>MIWTQLNQWWHAAVDGQEWLVLFGLSAQAMFMMRFVVQWISSERAGRSMMPVAFWWFSLGGGLLLTIYGFLKHELVIIAGQLPALIIYSRNLHLIHRERRGVGA</sequence>
<feature type="domain" description="Lipid A biosynthesis N-terminal" evidence="2">
    <location>
        <begin position="23"/>
        <end position="94"/>
    </location>
</feature>
<keyword evidence="1" id="KW-0812">Transmembrane</keyword>
<name>A0A255YXY2_9PROT</name>
<evidence type="ECO:0000259" key="2">
    <source>
        <dbReference type="SMART" id="SM01259"/>
    </source>
</evidence>
<feature type="transmembrane region" description="Helical" evidence="1">
    <location>
        <begin position="20"/>
        <end position="40"/>
    </location>
</feature>